<keyword evidence="2" id="KW-0472">Membrane</keyword>
<evidence type="ECO:0000256" key="1">
    <source>
        <dbReference type="SAM" id="MobiDB-lite"/>
    </source>
</evidence>
<proteinExistence type="predicted"/>
<accession>A0A6A6HMC5</accession>
<evidence type="ECO:0000256" key="2">
    <source>
        <dbReference type="SAM" id="Phobius"/>
    </source>
</evidence>
<protein>
    <submittedName>
        <fullName evidence="3">Uncharacterized protein</fullName>
    </submittedName>
</protein>
<feature type="compositionally biased region" description="Basic and acidic residues" evidence="1">
    <location>
        <begin position="105"/>
        <end position="114"/>
    </location>
</feature>
<sequence>MQDDHQSIAASLEDFEHSDRDQRSPLFDMPSCHSGFRSEYSESEPDQQVQWAPPAWRKTGSGWFKSAGSRHGTESGSHHSSPRYESADEGDLTIPANVPLPSSPEKGRSPRQSEDPYPEGQTDFAQTFGGMDEAPVTRAGEAAPLPENTNNYIRFALRAEVQHRTEPYEAALSWARAKFDNLFQSRTSAIMMIILGIVAFLLSVKLTSIPVFGPAPDLVKVAGLAKSFEPLIHYSEHGIQQISDLQDTGIAVWDLGESMRSSNMTSAPIIVDELDDLSKSFKDLAHELTKFFAHVDLDVDGILLVIDWAKRELATISAAPPGTLATAYDNFHDMLARTGMLENADGLPSTTEKLLTSVLGQPTRKRNLRVLQQTFSEFLSVLEESIAGELKHAQVLFGLFEAIDGKFHNLQRATSRESDKQEREEDELLSSLWSRLMGANAYQLKKFDRNKKLLASVRGRTLHNRRVLVDHNTKLLQLKSNLEILRQKLVSPLVRRNDSSALTIQEQIAGLDSTFHYLSDVREQQKRKHMEAIYAAGNRHVGVTFDRDATAIEGP</sequence>
<evidence type="ECO:0000313" key="4">
    <source>
        <dbReference type="Proteomes" id="UP000800092"/>
    </source>
</evidence>
<reference evidence="3" key="1">
    <citation type="journal article" date="2020" name="Stud. Mycol.">
        <title>101 Dothideomycetes genomes: a test case for predicting lifestyles and emergence of pathogens.</title>
        <authorList>
            <person name="Haridas S."/>
            <person name="Albert R."/>
            <person name="Binder M."/>
            <person name="Bloem J."/>
            <person name="Labutti K."/>
            <person name="Salamov A."/>
            <person name="Andreopoulos B."/>
            <person name="Baker S."/>
            <person name="Barry K."/>
            <person name="Bills G."/>
            <person name="Bluhm B."/>
            <person name="Cannon C."/>
            <person name="Castanera R."/>
            <person name="Culley D."/>
            <person name="Daum C."/>
            <person name="Ezra D."/>
            <person name="Gonzalez J."/>
            <person name="Henrissat B."/>
            <person name="Kuo A."/>
            <person name="Liang C."/>
            <person name="Lipzen A."/>
            <person name="Lutzoni F."/>
            <person name="Magnuson J."/>
            <person name="Mondo S."/>
            <person name="Nolan M."/>
            <person name="Ohm R."/>
            <person name="Pangilinan J."/>
            <person name="Park H.-J."/>
            <person name="Ramirez L."/>
            <person name="Alfaro M."/>
            <person name="Sun H."/>
            <person name="Tritt A."/>
            <person name="Yoshinaga Y."/>
            <person name="Zwiers L.-H."/>
            <person name="Turgeon B."/>
            <person name="Goodwin S."/>
            <person name="Spatafora J."/>
            <person name="Crous P."/>
            <person name="Grigoriev I."/>
        </authorList>
    </citation>
    <scope>NUCLEOTIDE SEQUENCE</scope>
    <source>
        <strain evidence="3">Tuck. ex Michener</strain>
    </source>
</reference>
<organism evidence="3 4">
    <name type="scientific">Viridothelium virens</name>
    <name type="common">Speckled blister lichen</name>
    <name type="synonym">Trypethelium virens</name>
    <dbReference type="NCBI Taxonomy" id="1048519"/>
    <lineage>
        <taxon>Eukaryota</taxon>
        <taxon>Fungi</taxon>
        <taxon>Dikarya</taxon>
        <taxon>Ascomycota</taxon>
        <taxon>Pezizomycotina</taxon>
        <taxon>Dothideomycetes</taxon>
        <taxon>Dothideomycetes incertae sedis</taxon>
        <taxon>Trypetheliales</taxon>
        <taxon>Trypetheliaceae</taxon>
        <taxon>Viridothelium</taxon>
    </lineage>
</organism>
<name>A0A6A6HMC5_VIRVR</name>
<dbReference type="EMBL" id="ML991773">
    <property type="protein sequence ID" value="KAF2239265.1"/>
    <property type="molecule type" value="Genomic_DNA"/>
</dbReference>
<dbReference type="Proteomes" id="UP000800092">
    <property type="component" value="Unassembled WGS sequence"/>
</dbReference>
<keyword evidence="4" id="KW-1185">Reference proteome</keyword>
<keyword evidence="2" id="KW-0812">Transmembrane</keyword>
<feature type="compositionally biased region" description="Basic and acidic residues" evidence="1">
    <location>
        <begin position="14"/>
        <end position="23"/>
    </location>
</feature>
<dbReference type="AlphaFoldDB" id="A0A6A6HMC5"/>
<feature type="transmembrane region" description="Helical" evidence="2">
    <location>
        <begin position="188"/>
        <end position="206"/>
    </location>
</feature>
<feature type="region of interest" description="Disordered" evidence="1">
    <location>
        <begin position="1"/>
        <end position="127"/>
    </location>
</feature>
<dbReference type="OrthoDB" id="4202871at2759"/>
<evidence type="ECO:0000313" key="3">
    <source>
        <dbReference type="EMBL" id="KAF2239265.1"/>
    </source>
</evidence>
<gene>
    <name evidence="3" type="ORF">EV356DRAFT_439078</name>
</gene>
<keyword evidence="2" id="KW-1133">Transmembrane helix</keyword>